<evidence type="ECO:0000313" key="3">
    <source>
        <dbReference type="EMBL" id="KAJ4475078.1"/>
    </source>
</evidence>
<dbReference type="EMBL" id="JAOTPV010000015">
    <property type="protein sequence ID" value="KAJ4475078.1"/>
    <property type="molecule type" value="Genomic_DNA"/>
</dbReference>
<dbReference type="PANTHER" id="PTHR12205">
    <property type="entry name" value="CENTROMERE/KINETOCHORE PROTEIN ZW10"/>
    <property type="match status" value="1"/>
</dbReference>
<feature type="compositionally biased region" description="Polar residues" evidence="1">
    <location>
        <begin position="626"/>
        <end position="642"/>
    </location>
</feature>
<feature type="compositionally biased region" description="Acidic residues" evidence="1">
    <location>
        <begin position="541"/>
        <end position="551"/>
    </location>
</feature>
<dbReference type="Gene3D" id="1.10.357.150">
    <property type="match status" value="1"/>
</dbReference>
<accession>A0A9W9A5N6</accession>
<dbReference type="InterPro" id="IPR046362">
    <property type="entry name" value="Zw10/DSL1_C_sf"/>
</dbReference>
<reference evidence="3" key="1">
    <citation type="submission" date="2022-08" db="EMBL/GenBank/DDBJ databases">
        <title>A Global Phylogenomic Analysis of the Shiitake Genus Lentinula.</title>
        <authorList>
            <consortium name="DOE Joint Genome Institute"/>
            <person name="Sierra-Patev S."/>
            <person name="Min B."/>
            <person name="Naranjo-Ortiz M."/>
            <person name="Looney B."/>
            <person name="Konkel Z."/>
            <person name="Slot J.C."/>
            <person name="Sakamoto Y."/>
            <person name="Steenwyk J.L."/>
            <person name="Rokas A."/>
            <person name="Carro J."/>
            <person name="Camarero S."/>
            <person name="Ferreira P."/>
            <person name="Molpeceres G."/>
            <person name="Ruiz-Duenas F.J."/>
            <person name="Serrano A."/>
            <person name="Henrissat B."/>
            <person name="Drula E."/>
            <person name="Hughes K.W."/>
            <person name="Mata J.L."/>
            <person name="Ishikawa N.K."/>
            <person name="Vargas-Isla R."/>
            <person name="Ushijima S."/>
            <person name="Smith C.A."/>
            <person name="Ahrendt S."/>
            <person name="Andreopoulos W."/>
            <person name="He G."/>
            <person name="Labutti K."/>
            <person name="Lipzen A."/>
            <person name="Ng V."/>
            <person name="Riley R."/>
            <person name="Sandor L."/>
            <person name="Barry K."/>
            <person name="Martinez A.T."/>
            <person name="Xiao Y."/>
            <person name="Gibbons J.G."/>
            <person name="Terashima K."/>
            <person name="Grigoriev I.V."/>
            <person name="Hibbett D.S."/>
        </authorList>
    </citation>
    <scope>NUCLEOTIDE SEQUENCE</scope>
    <source>
        <strain evidence="3">JLM2183</strain>
    </source>
</reference>
<feature type="region of interest" description="Disordered" evidence="1">
    <location>
        <begin position="540"/>
        <end position="578"/>
    </location>
</feature>
<feature type="compositionally biased region" description="Acidic residues" evidence="1">
    <location>
        <begin position="488"/>
        <end position="505"/>
    </location>
</feature>
<dbReference type="GO" id="GO:0006888">
    <property type="term" value="P:endoplasmic reticulum to Golgi vesicle-mediated transport"/>
    <property type="evidence" value="ECO:0007669"/>
    <property type="project" value="TreeGrafter"/>
</dbReference>
<proteinExistence type="predicted"/>
<gene>
    <name evidence="3" type="ORF">J3R30DRAFT_3506442</name>
</gene>
<name>A0A9W9A5N6_9AGAR</name>
<organism evidence="3 4">
    <name type="scientific">Lentinula aciculospora</name>
    <dbReference type="NCBI Taxonomy" id="153920"/>
    <lineage>
        <taxon>Eukaryota</taxon>
        <taxon>Fungi</taxon>
        <taxon>Dikarya</taxon>
        <taxon>Basidiomycota</taxon>
        <taxon>Agaricomycotina</taxon>
        <taxon>Agaricomycetes</taxon>
        <taxon>Agaricomycetidae</taxon>
        <taxon>Agaricales</taxon>
        <taxon>Marasmiineae</taxon>
        <taxon>Omphalotaceae</taxon>
        <taxon>Lentinula</taxon>
    </lineage>
</organism>
<dbReference type="PANTHER" id="PTHR12205:SF0">
    <property type="entry name" value="CENTROMERE_KINETOCHORE PROTEIN ZW10 HOMOLOG"/>
    <property type="match status" value="1"/>
</dbReference>
<dbReference type="AlphaFoldDB" id="A0A9W9A5N6"/>
<evidence type="ECO:0000256" key="1">
    <source>
        <dbReference type="SAM" id="MobiDB-lite"/>
    </source>
</evidence>
<dbReference type="Proteomes" id="UP001150266">
    <property type="component" value="Unassembled WGS sequence"/>
</dbReference>
<keyword evidence="4" id="KW-1185">Reference proteome</keyword>
<dbReference type="GO" id="GO:0005737">
    <property type="term" value="C:cytoplasm"/>
    <property type="evidence" value="ECO:0007669"/>
    <property type="project" value="GOC"/>
</dbReference>
<dbReference type="Pfam" id="PF22766">
    <property type="entry name" value="ZW10_C2"/>
    <property type="match status" value="1"/>
</dbReference>
<comment type="caution">
    <text evidence="3">The sequence shown here is derived from an EMBL/GenBank/DDBJ whole genome shotgun (WGS) entry which is preliminary data.</text>
</comment>
<dbReference type="InterPro" id="IPR055148">
    <property type="entry name" value="ZW10_C_2"/>
</dbReference>
<dbReference type="OrthoDB" id="534815at2759"/>
<feature type="compositionally biased region" description="Low complexity" evidence="1">
    <location>
        <begin position="554"/>
        <end position="565"/>
    </location>
</feature>
<protein>
    <recommendedName>
        <fullName evidence="2">ZW10 C-terminal helical domain-containing protein</fullName>
    </recommendedName>
</protein>
<dbReference type="GO" id="GO:0007094">
    <property type="term" value="P:mitotic spindle assembly checkpoint signaling"/>
    <property type="evidence" value="ECO:0007669"/>
    <property type="project" value="TreeGrafter"/>
</dbReference>
<feature type="region of interest" description="Disordered" evidence="1">
    <location>
        <begin position="453"/>
        <end position="522"/>
    </location>
</feature>
<evidence type="ECO:0000259" key="2">
    <source>
        <dbReference type="Pfam" id="PF22766"/>
    </source>
</evidence>
<feature type="region of interest" description="Disordered" evidence="1">
    <location>
        <begin position="590"/>
        <end position="642"/>
    </location>
</feature>
<dbReference type="GO" id="GO:1990423">
    <property type="term" value="C:RZZ complex"/>
    <property type="evidence" value="ECO:0007669"/>
    <property type="project" value="TreeGrafter"/>
</dbReference>
<feature type="domain" description="ZW10 C-terminal helical" evidence="2">
    <location>
        <begin position="824"/>
        <end position="967"/>
    </location>
</feature>
<sequence length="975" mass="108272">MAFPIPSHLPRRAMPQDATSKILSTMDEATHKSLTASLAKSWLEELDATIQSTKERIHDRIHADLPEFERQLQTSKSVQTRLRTLTVEVDSLNHSLHDPESGLVPSLIKTLTAHLSLAQRATNARIKNEVLTHLVQFRDEFSSLETLVQNGDLPEAVESCTRMEQLLKDAPIALAQSDVYLDLKRKFSAAKARTEEQLSDAYSRCVLVGPHQLTIAQSVQVRQSERLLALSEILSSLSLTTLDHHLNTLRRDITTHYIDILLTQPTSVVEEDFMINFFPSPPNDEVIGRRIDNLFRTSQFLFTHFFIYLPKTKRFSFLQSLCKPVISSVLNNLLIPNLPTSFARLPTFLELVKHAVSFEETCIIGLLGNDSSDRPIKAWADRVGGHYERQRRVHILENCRARILEHDNFSDTFHIEVEVARAVAEPEVVPVQEEALGEARGLDEDDLATKIDDDGWGFDEDAGSAKKGEDGWGFDDDPNALDRVDDGWGFDDTAESTDLAVDESSSENVPETNGHEPKPELQSEDAWGLEDDAGVEAPAATDDETNWDDPWGESNSAPLSASAHPARPPPAPSIKSPPKVATRLEKLANKGKKGLNGNSPMNSPSMSTQFSPNISSSSPAVSSPSFNIKPTQSTSPTQPSLLTFPSTASKLVEKRPPDLSFSAPKESYLVSTRMKAIVVLVKETLRECREFIDSQLLSAHESISAPGTTLYQTAVSILDLYRALYPVAFSGILQSLEGPMRFSNNCLYLSTEVEIIGKEFRGLNVETVKGRLGECGHALKLLSESWYGDAIERQRQLVNHVLTEGTQGLTSTGDQDRYDECENAINRTLQEIRRVSHKWKGLLTKNKYYTALGSVTDAALSRVLQDVLALGDIPELESHRLSELCRILLALEGLFSDDPEKPSFVVAYVPSWLKFSYLSELLEASLADITYLFEVGALVDFEIEELARLVRALFADTPLRTSTISTILSGHPTPR</sequence>
<evidence type="ECO:0000313" key="4">
    <source>
        <dbReference type="Proteomes" id="UP001150266"/>
    </source>
</evidence>
<feature type="compositionally biased region" description="Low complexity" evidence="1">
    <location>
        <begin position="595"/>
        <end position="625"/>
    </location>
</feature>